<protein>
    <submittedName>
        <fullName evidence="6">Pyridoxal-phosphate dependent enzyme</fullName>
    </submittedName>
</protein>
<evidence type="ECO:0000256" key="1">
    <source>
        <dbReference type="ARBA" id="ARBA00001933"/>
    </source>
</evidence>
<name>A0AAE4Z889_9BACT</name>
<evidence type="ECO:0000313" key="6">
    <source>
        <dbReference type="EMBL" id="NIR75079.1"/>
    </source>
</evidence>
<dbReference type="FunFam" id="3.40.50.1100:FF:000005">
    <property type="entry name" value="Threonine dehydratase catabolic"/>
    <property type="match status" value="1"/>
</dbReference>
<dbReference type="GO" id="GO:0006567">
    <property type="term" value="P:L-threonine catabolic process"/>
    <property type="evidence" value="ECO:0007669"/>
    <property type="project" value="TreeGrafter"/>
</dbReference>
<dbReference type="Proteomes" id="UP000702544">
    <property type="component" value="Unassembled WGS sequence"/>
</dbReference>
<dbReference type="EMBL" id="JAACAK010000063">
    <property type="protein sequence ID" value="NIR75079.1"/>
    <property type="molecule type" value="Genomic_DNA"/>
</dbReference>
<dbReference type="AlphaFoldDB" id="A0AAE4Z889"/>
<dbReference type="InterPro" id="IPR002912">
    <property type="entry name" value="ACT_dom"/>
</dbReference>
<keyword evidence="4" id="KW-0456">Lyase</keyword>
<dbReference type="InterPro" id="IPR050147">
    <property type="entry name" value="Ser/Thr_Dehydratase"/>
</dbReference>
<comment type="similarity">
    <text evidence="2">Belongs to the serine/threonine dehydratase family.</text>
</comment>
<dbReference type="Gene3D" id="3.40.50.1100">
    <property type="match status" value="2"/>
</dbReference>
<comment type="caution">
    <text evidence="6">The sequence shown here is derived from an EMBL/GenBank/DDBJ whole genome shotgun (WGS) entry which is preliminary data.</text>
</comment>
<dbReference type="GO" id="GO:0006565">
    <property type="term" value="P:L-serine catabolic process"/>
    <property type="evidence" value="ECO:0007669"/>
    <property type="project" value="TreeGrafter"/>
</dbReference>
<dbReference type="PROSITE" id="PS51671">
    <property type="entry name" value="ACT"/>
    <property type="match status" value="1"/>
</dbReference>
<dbReference type="PANTHER" id="PTHR48078:SF6">
    <property type="entry name" value="L-THREONINE DEHYDRATASE CATABOLIC TDCB"/>
    <property type="match status" value="1"/>
</dbReference>
<evidence type="ECO:0000256" key="4">
    <source>
        <dbReference type="ARBA" id="ARBA00023239"/>
    </source>
</evidence>
<keyword evidence="3" id="KW-0663">Pyridoxal phosphate</keyword>
<dbReference type="Pfam" id="PF00291">
    <property type="entry name" value="PALP"/>
    <property type="match status" value="1"/>
</dbReference>
<evidence type="ECO:0000259" key="5">
    <source>
        <dbReference type="PROSITE" id="PS51671"/>
    </source>
</evidence>
<feature type="domain" description="ACT" evidence="5">
    <location>
        <begin position="354"/>
        <end position="436"/>
    </location>
</feature>
<gene>
    <name evidence="6" type="ORF">GWO12_08210</name>
</gene>
<proteinExistence type="inferred from homology"/>
<dbReference type="InterPro" id="IPR001926">
    <property type="entry name" value="TrpB-like_PALP"/>
</dbReference>
<sequence length="439" mass="47791">MTEIPDSSDKSRPEIPLSARGIVAAHEALKAHLFETPLLPSPRLFDSTGAHVYLKAENIQRTGSFKVRGSVNKLRKLVESGAVPEVTAASAGNHAQGMAYAATRLGIECVIFMPEDAPLAKRRNTEELGARLEIVGANYDESRAAALEYADQHDSTFIDGFDDWDVIEGQGTIGVELAGTLGDRAPDYVLIPAGGGGLMAGVLFYLKEIYGDRTKVIGIQSDRAPALMRSLQRARAGDGSDALPLDVATQPTIADGVRVGQPGQRPFEVIRRLADGVICVGEEAVYDAIVFLYEHARLVVEGAGALGVAALMSEAIEPEPDSLAVVLLSGGNVDLRAMQKLVTSYLYKSGRRIVLRIKVKDLPGQLTRVLDIFERARMNVAEIEQPPILGKPLSPEYTVFDLCVETEGERQISLIMRMLDEERERMREEGVEPFEVLQR</sequence>
<accession>A0AAE4Z889</accession>
<dbReference type="GO" id="GO:0003941">
    <property type="term" value="F:L-serine ammonia-lyase activity"/>
    <property type="evidence" value="ECO:0007669"/>
    <property type="project" value="TreeGrafter"/>
</dbReference>
<dbReference type="GO" id="GO:0004794">
    <property type="term" value="F:threonine deaminase activity"/>
    <property type="evidence" value="ECO:0007669"/>
    <property type="project" value="TreeGrafter"/>
</dbReference>
<evidence type="ECO:0000256" key="3">
    <source>
        <dbReference type="ARBA" id="ARBA00022898"/>
    </source>
</evidence>
<dbReference type="SUPFAM" id="SSF53686">
    <property type="entry name" value="Tryptophan synthase beta subunit-like PLP-dependent enzymes"/>
    <property type="match status" value="1"/>
</dbReference>
<evidence type="ECO:0000256" key="2">
    <source>
        <dbReference type="ARBA" id="ARBA00010869"/>
    </source>
</evidence>
<dbReference type="GO" id="GO:0009097">
    <property type="term" value="P:isoleucine biosynthetic process"/>
    <property type="evidence" value="ECO:0007669"/>
    <property type="project" value="TreeGrafter"/>
</dbReference>
<comment type="cofactor">
    <cofactor evidence="1">
        <name>pyridoxal 5'-phosphate</name>
        <dbReference type="ChEBI" id="CHEBI:597326"/>
    </cofactor>
</comment>
<evidence type="ECO:0000313" key="7">
    <source>
        <dbReference type="Proteomes" id="UP000702544"/>
    </source>
</evidence>
<organism evidence="6 7">
    <name type="scientific">Candidatus Kutchimonas denitrificans</name>
    <dbReference type="NCBI Taxonomy" id="3056748"/>
    <lineage>
        <taxon>Bacteria</taxon>
        <taxon>Pseudomonadati</taxon>
        <taxon>Gemmatimonadota</taxon>
        <taxon>Gemmatimonadia</taxon>
        <taxon>Candidatus Palauibacterales</taxon>
        <taxon>Candidatus Palauibacteraceae</taxon>
        <taxon>Candidatus Kutchimonas</taxon>
    </lineage>
</organism>
<dbReference type="PANTHER" id="PTHR48078">
    <property type="entry name" value="THREONINE DEHYDRATASE, MITOCHONDRIAL-RELATED"/>
    <property type="match status" value="1"/>
</dbReference>
<dbReference type="InterPro" id="IPR036052">
    <property type="entry name" value="TrpB-like_PALP_sf"/>
</dbReference>
<reference evidence="6 7" key="1">
    <citation type="submission" date="2020-01" db="EMBL/GenBank/DDBJ databases">
        <title>Genomes assembled from Gulf of Kutch pelagic sediment metagenomes.</title>
        <authorList>
            <person name="Chandrashekar M."/>
            <person name="Mahajan M.S."/>
            <person name="Dave K.J."/>
            <person name="Vatsa P."/>
            <person name="Nathani N.M."/>
        </authorList>
    </citation>
    <scope>NUCLEOTIDE SEQUENCE [LARGE SCALE GENOMIC DNA]</scope>
    <source>
        <strain evidence="6">KS3-K002</strain>
    </source>
</reference>
<dbReference type="CDD" id="cd01562">
    <property type="entry name" value="Thr-dehyd"/>
    <property type="match status" value="1"/>
</dbReference>